<evidence type="ECO:0000313" key="2">
    <source>
        <dbReference type="Proteomes" id="UP000177165"/>
    </source>
</evidence>
<reference evidence="1 2" key="1">
    <citation type="journal article" date="2016" name="Nat. Commun.">
        <title>Thousands of microbial genomes shed light on interconnected biogeochemical processes in an aquifer system.</title>
        <authorList>
            <person name="Anantharaman K."/>
            <person name="Brown C.T."/>
            <person name="Hug L.A."/>
            <person name="Sharon I."/>
            <person name="Castelle C.J."/>
            <person name="Probst A.J."/>
            <person name="Thomas B.C."/>
            <person name="Singh A."/>
            <person name="Wilkins M.J."/>
            <person name="Karaoz U."/>
            <person name="Brodie E.L."/>
            <person name="Williams K.H."/>
            <person name="Hubbard S.S."/>
            <person name="Banfield J.F."/>
        </authorList>
    </citation>
    <scope>NUCLEOTIDE SEQUENCE [LARGE SCALE GENOMIC DNA]</scope>
</reference>
<organism evidence="1 2">
    <name type="scientific">Candidatus Kerfeldbacteria bacterium RIFCSPHIGHO2_02_FULL_42_14</name>
    <dbReference type="NCBI Taxonomy" id="1798540"/>
    <lineage>
        <taxon>Bacteria</taxon>
        <taxon>Candidatus Kerfeldiibacteriota</taxon>
    </lineage>
</organism>
<protein>
    <submittedName>
        <fullName evidence="1">Uncharacterized protein</fullName>
    </submittedName>
</protein>
<gene>
    <name evidence="1" type="ORF">A3B74_03065</name>
</gene>
<proteinExistence type="predicted"/>
<comment type="caution">
    <text evidence="1">The sequence shown here is derived from an EMBL/GenBank/DDBJ whole genome shotgun (WGS) entry which is preliminary data.</text>
</comment>
<evidence type="ECO:0000313" key="1">
    <source>
        <dbReference type="EMBL" id="OGY78747.1"/>
    </source>
</evidence>
<dbReference type="AlphaFoldDB" id="A0A1G2ARX3"/>
<dbReference type="EMBL" id="MHKB01000012">
    <property type="protein sequence ID" value="OGY78747.1"/>
    <property type="molecule type" value="Genomic_DNA"/>
</dbReference>
<name>A0A1G2ARX3_9BACT</name>
<dbReference type="Proteomes" id="UP000177165">
    <property type="component" value="Unassembled WGS sequence"/>
</dbReference>
<sequence length="68" mass="7747">MLLTVLSYELMSGDLWKPSAEYLQELRAREAAEAEAKERREVATKKDVAPDARRTSAEIPYSWIGFNS</sequence>
<accession>A0A1G2ARX3</accession>